<keyword evidence="1" id="KW-0812">Transmembrane</keyword>
<accession>A0A1G8H3T1</accession>
<feature type="transmembrane region" description="Helical" evidence="1">
    <location>
        <begin position="21"/>
        <end position="41"/>
    </location>
</feature>
<proteinExistence type="predicted"/>
<evidence type="ECO:0000256" key="1">
    <source>
        <dbReference type="SAM" id="Phobius"/>
    </source>
</evidence>
<dbReference type="Proteomes" id="UP000198869">
    <property type="component" value="Unassembled WGS sequence"/>
</dbReference>
<keyword evidence="3" id="KW-1185">Reference proteome</keyword>
<evidence type="ECO:0000313" key="2">
    <source>
        <dbReference type="EMBL" id="SDI01160.1"/>
    </source>
</evidence>
<organism evidence="2 3">
    <name type="scientific">Chryseobacterium taeanense</name>
    <dbReference type="NCBI Taxonomy" id="311334"/>
    <lineage>
        <taxon>Bacteria</taxon>
        <taxon>Pseudomonadati</taxon>
        <taxon>Bacteroidota</taxon>
        <taxon>Flavobacteriia</taxon>
        <taxon>Flavobacteriales</taxon>
        <taxon>Weeksellaceae</taxon>
        <taxon>Chryseobacterium group</taxon>
        <taxon>Chryseobacterium</taxon>
    </lineage>
</organism>
<protein>
    <submittedName>
        <fullName evidence="2">Uncharacterized protein</fullName>
    </submittedName>
</protein>
<evidence type="ECO:0000313" key="3">
    <source>
        <dbReference type="Proteomes" id="UP000198869"/>
    </source>
</evidence>
<dbReference type="AlphaFoldDB" id="A0A1G8H3T1"/>
<sequence>MITCGEGKNFIGNKYIHATNFYILIIVGLLFRFGQFFGYVAFSFTGRLRNISVLTKIFHNIIIVYRIIDYWQNRTQCNGKNDEYGNEKPQPFLFLATNILLKIFLAGIYDENHRYFPENPLHIAGNFPEHPKTCCTLATNFREHPKTCCTLATNFRERPKTCHKLAGDFRVEEKTYGTYFKFWMKPNYLADYKNLKSSYETIMMKAIDISGKPATLCRKLSGIPENVLQPAGSFPKHQKTCCTLA</sequence>
<reference evidence="3" key="1">
    <citation type="submission" date="2016-10" db="EMBL/GenBank/DDBJ databases">
        <authorList>
            <person name="Varghese N."/>
            <person name="Submissions S."/>
        </authorList>
    </citation>
    <scope>NUCLEOTIDE SEQUENCE [LARGE SCALE GENOMIC DNA]</scope>
    <source>
        <strain evidence="3">DSM 17071</strain>
    </source>
</reference>
<gene>
    <name evidence="2" type="ORF">SAMN05421846_103236</name>
</gene>
<keyword evidence="1" id="KW-1133">Transmembrane helix</keyword>
<dbReference type="EMBL" id="FNDW01000003">
    <property type="protein sequence ID" value="SDI01160.1"/>
    <property type="molecule type" value="Genomic_DNA"/>
</dbReference>
<name>A0A1G8H3T1_9FLAO</name>
<keyword evidence="1" id="KW-0472">Membrane</keyword>